<dbReference type="InterPro" id="IPR039425">
    <property type="entry name" value="RNA_pol_sigma-70-like"/>
</dbReference>
<dbReference type="InterPro" id="IPR013325">
    <property type="entry name" value="RNA_pol_sigma_r2"/>
</dbReference>
<protein>
    <submittedName>
        <fullName evidence="7">RNA polymerase sigma-70 factor (ECF subfamily)</fullName>
    </submittedName>
</protein>
<dbReference type="RefSeq" id="WP_115869789.1">
    <property type="nucleotide sequence ID" value="NZ_QREG01000023.1"/>
</dbReference>
<dbReference type="EMBL" id="QREG01000023">
    <property type="protein sequence ID" value="RED93870.1"/>
    <property type="molecule type" value="Genomic_DNA"/>
</dbReference>
<dbReference type="Gene3D" id="1.10.1740.10">
    <property type="match status" value="1"/>
</dbReference>
<dbReference type="InterPro" id="IPR013324">
    <property type="entry name" value="RNA_pol_sigma_r3/r4-like"/>
</dbReference>
<dbReference type="InterPro" id="IPR007627">
    <property type="entry name" value="RNA_pol_sigma70_r2"/>
</dbReference>
<dbReference type="SUPFAM" id="SSF88946">
    <property type="entry name" value="Sigma2 domain of RNA polymerase sigma factors"/>
    <property type="match status" value="1"/>
</dbReference>
<organism evidence="7 8">
    <name type="scientific">Marinoscillum furvescens DSM 4134</name>
    <dbReference type="NCBI Taxonomy" id="1122208"/>
    <lineage>
        <taxon>Bacteria</taxon>
        <taxon>Pseudomonadati</taxon>
        <taxon>Bacteroidota</taxon>
        <taxon>Cytophagia</taxon>
        <taxon>Cytophagales</taxon>
        <taxon>Reichenbachiellaceae</taxon>
        <taxon>Marinoscillum</taxon>
    </lineage>
</organism>
<dbReference type="OrthoDB" id="9780326at2"/>
<evidence type="ECO:0000259" key="6">
    <source>
        <dbReference type="Pfam" id="PF08281"/>
    </source>
</evidence>
<evidence type="ECO:0000256" key="2">
    <source>
        <dbReference type="ARBA" id="ARBA00023015"/>
    </source>
</evidence>
<gene>
    <name evidence="7" type="ORF">C7460_12350</name>
</gene>
<evidence type="ECO:0000259" key="5">
    <source>
        <dbReference type="Pfam" id="PF04542"/>
    </source>
</evidence>
<dbReference type="InterPro" id="IPR013249">
    <property type="entry name" value="RNA_pol_sigma70_r4_t2"/>
</dbReference>
<dbReference type="AlphaFoldDB" id="A0A3D9L0X9"/>
<dbReference type="Pfam" id="PF04542">
    <property type="entry name" value="Sigma70_r2"/>
    <property type="match status" value="1"/>
</dbReference>
<feature type="domain" description="RNA polymerase sigma factor 70 region 4 type 2" evidence="6">
    <location>
        <begin position="99"/>
        <end position="150"/>
    </location>
</feature>
<comment type="caution">
    <text evidence="7">The sequence shown here is derived from an EMBL/GenBank/DDBJ whole genome shotgun (WGS) entry which is preliminary data.</text>
</comment>
<name>A0A3D9L0X9_MARFU</name>
<keyword evidence="2" id="KW-0805">Transcription regulation</keyword>
<dbReference type="GO" id="GO:0016987">
    <property type="term" value="F:sigma factor activity"/>
    <property type="evidence" value="ECO:0007669"/>
    <property type="project" value="UniProtKB-KW"/>
</dbReference>
<dbReference type="GO" id="GO:0006352">
    <property type="term" value="P:DNA-templated transcription initiation"/>
    <property type="evidence" value="ECO:0007669"/>
    <property type="project" value="InterPro"/>
</dbReference>
<feature type="domain" description="RNA polymerase sigma-70 region 2" evidence="5">
    <location>
        <begin position="10"/>
        <end position="74"/>
    </location>
</feature>
<evidence type="ECO:0000313" key="8">
    <source>
        <dbReference type="Proteomes" id="UP000256779"/>
    </source>
</evidence>
<proteinExistence type="inferred from homology"/>
<dbReference type="InterPro" id="IPR036388">
    <property type="entry name" value="WH-like_DNA-bd_sf"/>
</dbReference>
<accession>A0A3D9L0X9</accession>
<evidence type="ECO:0000313" key="7">
    <source>
        <dbReference type="EMBL" id="RED93870.1"/>
    </source>
</evidence>
<sequence>MTEQEFIHHIQQHLGIIQKIVYLYCDDPIDREDLTQEIQLQAWRAVDKFKGASKFSTWLYRVALNTALTYRRKLKPPLSSLEAQKNLRYTPTESSDRAELLMRAIRQLSDINKTIITLHLEDFDNGEIAEILGMTPNNVGVKLHRIKQQLSKKLKECTWTN</sequence>
<dbReference type="InterPro" id="IPR014284">
    <property type="entry name" value="RNA_pol_sigma-70_dom"/>
</dbReference>
<keyword evidence="3" id="KW-0731">Sigma factor</keyword>
<keyword evidence="8" id="KW-1185">Reference proteome</keyword>
<dbReference type="Pfam" id="PF08281">
    <property type="entry name" value="Sigma70_r4_2"/>
    <property type="match status" value="1"/>
</dbReference>
<dbReference type="Gene3D" id="1.10.10.10">
    <property type="entry name" value="Winged helix-like DNA-binding domain superfamily/Winged helix DNA-binding domain"/>
    <property type="match status" value="1"/>
</dbReference>
<dbReference type="PANTHER" id="PTHR43133:SF45">
    <property type="entry name" value="RNA POLYMERASE ECF-TYPE SIGMA FACTOR"/>
    <property type="match status" value="1"/>
</dbReference>
<evidence type="ECO:0000256" key="4">
    <source>
        <dbReference type="ARBA" id="ARBA00023163"/>
    </source>
</evidence>
<dbReference type="Proteomes" id="UP000256779">
    <property type="component" value="Unassembled WGS sequence"/>
</dbReference>
<dbReference type="SUPFAM" id="SSF88659">
    <property type="entry name" value="Sigma3 and sigma4 domains of RNA polymerase sigma factors"/>
    <property type="match status" value="1"/>
</dbReference>
<dbReference type="GO" id="GO:0003677">
    <property type="term" value="F:DNA binding"/>
    <property type="evidence" value="ECO:0007669"/>
    <property type="project" value="InterPro"/>
</dbReference>
<keyword evidence="4" id="KW-0804">Transcription</keyword>
<evidence type="ECO:0000256" key="1">
    <source>
        <dbReference type="ARBA" id="ARBA00010641"/>
    </source>
</evidence>
<reference evidence="7 8" key="1">
    <citation type="submission" date="2018-07" db="EMBL/GenBank/DDBJ databases">
        <title>Genomic Encyclopedia of Type Strains, Phase IV (KMG-IV): sequencing the most valuable type-strain genomes for metagenomic binning, comparative biology and taxonomic classification.</title>
        <authorList>
            <person name="Goeker M."/>
        </authorList>
    </citation>
    <scope>NUCLEOTIDE SEQUENCE [LARGE SCALE GENOMIC DNA]</scope>
    <source>
        <strain evidence="7 8">DSM 4134</strain>
    </source>
</reference>
<comment type="similarity">
    <text evidence="1">Belongs to the sigma-70 factor family. ECF subfamily.</text>
</comment>
<dbReference type="PANTHER" id="PTHR43133">
    <property type="entry name" value="RNA POLYMERASE ECF-TYPE SIGMA FACTO"/>
    <property type="match status" value="1"/>
</dbReference>
<evidence type="ECO:0000256" key="3">
    <source>
        <dbReference type="ARBA" id="ARBA00023082"/>
    </source>
</evidence>
<dbReference type="NCBIfam" id="TIGR02937">
    <property type="entry name" value="sigma70-ECF"/>
    <property type="match status" value="1"/>
</dbReference>